<dbReference type="STRING" id="623744.A0A553MWQ7"/>
<keyword evidence="14" id="KW-0931">ER-Golgi transport</keyword>
<dbReference type="Proteomes" id="UP000316079">
    <property type="component" value="Unassembled WGS sequence"/>
</dbReference>
<keyword evidence="17" id="KW-0968">Cytoplasmic vesicle</keyword>
<evidence type="ECO:0000313" key="23">
    <source>
        <dbReference type="Proteomes" id="UP000316079"/>
    </source>
</evidence>
<dbReference type="GO" id="GO:0016192">
    <property type="term" value="P:vesicle-mediated transport"/>
    <property type="evidence" value="ECO:0007669"/>
    <property type="project" value="UniProtKB-KW"/>
</dbReference>
<dbReference type="GO" id="GO:0005525">
    <property type="term" value="F:GTP binding"/>
    <property type="evidence" value="ECO:0007669"/>
    <property type="project" value="UniProtKB-KW"/>
</dbReference>
<dbReference type="Pfam" id="PF24681">
    <property type="entry name" value="Kelch_KLHDC2_KLHL20_DRC7"/>
    <property type="match status" value="1"/>
</dbReference>
<dbReference type="SUPFAM" id="SSF52490">
    <property type="entry name" value="Tubulin nucleotide-binding domain-like"/>
    <property type="match status" value="1"/>
</dbReference>
<dbReference type="SMART" id="SM00865">
    <property type="entry name" value="Tubulin_C"/>
    <property type="match status" value="1"/>
</dbReference>
<dbReference type="SUPFAM" id="SSF55307">
    <property type="entry name" value="Tubulin C-terminal domain-like"/>
    <property type="match status" value="1"/>
</dbReference>
<evidence type="ECO:0000256" key="1">
    <source>
        <dbReference type="ARBA" id="ARBA00001946"/>
    </source>
</evidence>
<dbReference type="SMART" id="SM00225">
    <property type="entry name" value="BTB"/>
    <property type="match status" value="1"/>
</dbReference>
<evidence type="ECO:0000256" key="10">
    <source>
        <dbReference type="ARBA" id="ARBA00022737"/>
    </source>
</evidence>
<dbReference type="CDD" id="cd02186">
    <property type="entry name" value="alpha_tubulin"/>
    <property type="match status" value="1"/>
</dbReference>
<dbReference type="Pfam" id="PF01344">
    <property type="entry name" value="Kelch_1"/>
    <property type="match status" value="2"/>
</dbReference>
<dbReference type="InterPro" id="IPR023123">
    <property type="entry name" value="Tubulin_C"/>
</dbReference>
<evidence type="ECO:0000256" key="13">
    <source>
        <dbReference type="ARBA" id="ARBA00022801"/>
    </source>
</evidence>
<dbReference type="PROSITE" id="PS00227">
    <property type="entry name" value="TUBULIN"/>
    <property type="match status" value="1"/>
</dbReference>
<comment type="pathway">
    <text evidence="3">Protein modification; protein ubiquitination.</text>
</comment>
<dbReference type="InterPro" id="IPR015915">
    <property type="entry name" value="Kelch-typ_b-propeller"/>
</dbReference>
<protein>
    <recommendedName>
        <fullName evidence="19">Kelch-like protein 12</fullName>
    </recommendedName>
</protein>
<dbReference type="FunFam" id="1.10.287.600:FF:000005">
    <property type="entry name" value="Tubulin alpha chain"/>
    <property type="match status" value="1"/>
</dbReference>
<keyword evidence="9" id="KW-0493">Microtubule</keyword>
<sequence>MAPKDIMTNSHAKSILNAMNALRKSNTLCDITLRVEGTEFPSHRIVLAACSDYFCAMFTSELAEKGKSFVDIQGLTASTMEILLDFVYTETVLVTVENVQELLPAACLLQLKGVKRACCDFLNSQLDPSNCLGIRDFAETHTCLDLMQAAELFSQKHFAEVVQQEEFMLLSQNEVEKLIKCDEIQVDSEEPVFEAVLNWVKHNRKERDPYLPDLLEYVRMPLLTPRYITDVIDSEPLIRCSLPCRDLVDEAKKFHLRPELRSEMQSPRTQARLGFGSQQSPIDIVEKYDPKTREWSFLPNIARKRRYVATVALNDRVYVIGGYDGRSRLSSVECLDYTADEDGVWYSVATMNVRRGLAGATTLGDMIYVAGGFDGSRRHTSMERYDPNIDQWSMLGDMQTAREGAGLVVACGLIYCLGGYDGLNILNSVERYDPHTGHWTSVTPMANKRSGAGVALLNDHIYVVGGFDGTAHLSSVEVYNIRTDYWTTVANMTTPRCYVGATVLRGRLYAIAGYDGNSLLSSIECYDPVIDSWEVVTSMATQRCDAGRECISIHVGQAGVQIGNACWELYCLEHGIQPDGNMPSDKTIGGGDDSFNTFFSETGSGKHVPRAVFVDLEPAVIDEVRSGIYKQLFHPEQLISGKEDAANNYARGHYTVGKEIIDLVLERVRKLTDQCTGLQGFLIFHSFGGGTGSGFTSLLMELTYSPIISAEKAYHEQLSVSEITSACFEPSNQMVKCDPRHGKYMACCMLYRGDVVPKDVNAAIANIKTKRSIQFVDWCPTGFKVGINYQPPTVVPGGDLAKVQRAVCMLSNTTAIAEAWARLDHKFDLMYAKRAFVHWYVGEGMEEGEFSEAREDLAALEKDYEEVGADSVEDGEEGEEY</sequence>
<name>A0A553MWQ7_9TELE</name>
<keyword evidence="13" id="KW-0378">Hydrolase</keyword>
<evidence type="ECO:0000313" key="22">
    <source>
        <dbReference type="EMBL" id="TRY57615.1"/>
    </source>
</evidence>
<evidence type="ECO:0000256" key="19">
    <source>
        <dbReference type="ARBA" id="ARBA00040627"/>
    </source>
</evidence>
<dbReference type="Gene3D" id="3.30.1330.20">
    <property type="entry name" value="Tubulin/FtsZ, C-terminal domain"/>
    <property type="match status" value="1"/>
</dbReference>
<dbReference type="InterPro" id="IPR011043">
    <property type="entry name" value="Gal_Oxase/kelch_b-propeller"/>
</dbReference>
<dbReference type="Gene3D" id="3.30.710.10">
    <property type="entry name" value="Potassium Channel Kv1.1, Chain A"/>
    <property type="match status" value="1"/>
</dbReference>
<dbReference type="PANTHER" id="PTHR11588">
    <property type="entry name" value="TUBULIN"/>
    <property type="match status" value="1"/>
</dbReference>
<dbReference type="InterPro" id="IPR000210">
    <property type="entry name" value="BTB/POZ_dom"/>
</dbReference>
<keyword evidence="16" id="KW-0206">Cytoskeleton</keyword>
<evidence type="ECO:0000256" key="15">
    <source>
        <dbReference type="ARBA" id="ARBA00023134"/>
    </source>
</evidence>
<evidence type="ECO:0000256" key="17">
    <source>
        <dbReference type="ARBA" id="ARBA00023329"/>
    </source>
</evidence>
<comment type="caution">
    <text evidence="22">The sequence shown here is derived from an EMBL/GenBank/DDBJ whole genome shotgun (WGS) entry which is preliminary data.</text>
</comment>
<evidence type="ECO:0000256" key="14">
    <source>
        <dbReference type="ARBA" id="ARBA00022892"/>
    </source>
</evidence>
<evidence type="ECO:0000256" key="7">
    <source>
        <dbReference type="ARBA" id="ARBA00022490"/>
    </source>
</evidence>
<proteinExistence type="inferred from homology"/>
<dbReference type="Pfam" id="PF07707">
    <property type="entry name" value="BACK"/>
    <property type="match status" value="1"/>
</dbReference>
<keyword evidence="11" id="KW-0547">Nucleotide-binding</keyword>
<evidence type="ECO:0000256" key="4">
    <source>
        <dbReference type="ARBA" id="ARBA00009636"/>
    </source>
</evidence>
<dbReference type="OrthoDB" id="45365at2759"/>
<evidence type="ECO:0000256" key="6">
    <source>
        <dbReference type="ARBA" id="ARBA00022448"/>
    </source>
</evidence>
<dbReference type="FunFam" id="3.30.710.10:FF:000001">
    <property type="entry name" value="Kelch-like family member 20"/>
    <property type="match status" value="1"/>
</dbReference>
<dbReference type="InterPro" id="IPR011705">
    <property type="entry name" value="BACK"/>
</dbReference>
<dbReference type="PROSITE" id="PS50097">
    <property type="entry name" value="BTB"/>
    <property type="match status" value="1"/>
</dbReference>
<keyword evidence="10" id="KW-0677">Repeat</keyword>
<keyword evidence="23" id="KW-1185">Reference proteome</keyword>
<accession>A0A553MWQ7</accession>
<evidence type="ECO:0000256" key="16">
    <source>
        <dbReference type="ARBA" id="ARBA00023212"/>
    </source>
</evidence>
<dbReference type="GO" id="GO:0016055">
    <property type="term" value="P:Wnt signaling pathway"/>
    <property type="evidence" value="ECO:0007669"/>
    <property type="project" value="UniProtKB-KW"/>
</dbReference>
<dbReference type="SUPFAM" id="SSF54695">
    <property type="entry name" value="POZ domain"/>
    <property type="match status" value="1"/>
</dbReference>
<dbReference type="GO" id="GO:0009653">
    <property type="term" value="P:anatomical structure morphogenesis"/>
    <property type="evidence" value="ECO:0007669"/>
    <property type="project" value="UniProtKB-ARBA"/>
</dbReference>
<dbReference type="GO" id="GO:0005874">
    <property type="term" value="C:microtubule"/>
    <property type="evidence" value="ECO:0007669"/>
    <property type="project" value="UniProtKB-KW"/>
</dbReference>
<dbReference type="Pfam" id="PF03953">
    <property type="entry name" value="Tubulin_C"/>
    <property type="match status" value="1"/>
</dbReference>
<dbReference type="GO" id="GO:0005200">
    <property type="term" value="F:structural constituent of cytoskeleton"/>
    <property type="evidence" value="ECO:0007669"/>
    <property type="project" value="InterPro"/>
</dbReference>
<dbReference type="PRINTS" id="PR01162">
    <property type="entry name" value="ALPHATUBULIN"/>
</dbReference>
<evidence type="ECO:0000256" key="5">
    <source>
        <dbReference type="ARBA" id="ARBA00022441"/>
    </source>
</evidence>
<comment type="catalytic activity">
    <reaction evidence="20">
        <text>GTP + H2O = GDP + phosphate + H(+)</text>
        <dbReference type="Rhea" id="RHEA:19669"/>
        <dbReference type="ChEBI" id="CHEBI:15377"/>
        <dbReference type="ChEBI" id="CHEBI:15378"/>
        <dbReference type="ChEBI" id="CHEBI:37565"/>
        <dbReference type="ChEBI" id="CHEBI:43474"/>
        <dbReference type="ChEBI" id="CHEBI:58189"/>
    </reaction>
    <physiologicalReaction direction="left-to-right" evidence="20">
        <dbReference type="Rhea" id="RHEA:19670"/>
    </physiologicalReaction>
</comment>
<dbReference type="FunFam" id="3.30.1330.20:FF:000001">
    <property type="entry name" value="Tubulin alpha chain"/>
    <property type="match status" value="1"/>
</dbReference>
<dbReference type="SUPFAM" id="SSF50965">
    <property type="entry name" value="Galactose oxidase, central domain"/>
    <property type="match status" value="1"/>
</dbReference>
<dbReference type="InterPro" id="IPR018316">
    <property type="entry name" value="Tubulin/FtsZ_2-layer-sand-dom"/>
</dbReference>
<evidence type="ECO:0000259" key="21">
    <source>
        <dbReference type="PROSITE" id="PS50097"/>
    </source>
</evidence>
<dbReference type="InterPro" id="IPR003008">
    <property type="entry name" value="Tubulin_FtsZ_GTPase"/>
</dbReference>
<dbReference type="InterPro" id="IPR006652">
    <property type="entry name" value="Kelch_1"/>
</dbReference>
<gene>
    <name evidence="22" type="ORF">DNTS_021049</name>
</gene>
<evidence type="ECO:0000256" key="2">
    <source>
        <dbReference type="ARBA" id="ARBA00004245"/>
    </source>
</evidence>
<evidence type="ECO:0000256" key="18">
    <source>
        <dbReference type="ARBA" id="ARBA00037830"/>
    </source>
</evidence>
<dbReference type="GO" id="GO:0030134">
    <property type="term" value="C:COPII-coated ER to Golgi transport vesicle"/>
    <property type="evidence" value="ECO:0007669"/>
    <property type="project" value="UniProtKB-SubCell"/>
</dbReference>
<keyword evidence="5" id="KW-0880">Kelch repeat</keyword>
<dbReference type="FunFam" id="1.25.40.420:FF:000001">
    <property type="entry name" value="Kelch-like family member 12"/>
    <property type="match status" value="1"/>
</dbReference>
<dbReference type="AlphaFoldDB" id="A0A553MWQ7"/>
<dbReference type="SMART" id="SM00864">
    <property type="entry name" value="Tubulin"/>
    <property type="match status" value="1"/>
</dbReference>
<comment type="similarity">
    <text evidence="4">Belongs to the tubulin family.</text>
</comment>
<evidence type="ECO:0000256" key="11">
    <source>
        <dbReference type="ARBA" id="ARBA00022741"/>
    </source>
</evidence>
<dbReference type="Pfam" id="PF00651">
    <property type="entry name" value="BTB"/>
    <property type="match status" value="1"/>
</dbReference>
<dbReference type="FunFam" id="2.120.10.80:FF:000011">
    <property type="entry name" value="Kelch like family member 12"/>
    <property type="match status" value="1"/>
</dbReference>
<dbReference type="InterPro" id="IPR037103">
    <property type="entry name" value="Tubulin/FtsZ-like_C"/>
</dbReference>
<dbReference type="InterPro" id="IPR002452">
    <property type="entry name" value="Alpha_tubulin"/>
</dbReference>
<reference evidence="22 23" key="1">
    <citation type="journal article" date="2019" name="Sci. Data">
        <title>Hybrid genome assembly and annotation of Danionella translucida.</title>
        <authorList>
            <person name="Kadobianskyi M."/>
            <person name="Schulze L."/>
            <person name="Schuelke M."/>
            <person name="Judkewitz B."/>
        </authorList>
    </citation>
    <scope>NUCLEOTIDE SEQUENCE [LARGE SCALE GENOMIC DNA]</scope>
    <source>
        <strain evidence="22 23">Bolton</strain>
    </source>
</reference>
<dbReference type="Gene3D" id="1.10.287.600">
    <property type="entry name" value="Helix hairpin bin"/>
    <property type="match status" value="1"/>
</dbReference>
<dbReference type="CDD" id="cd18242">
    <property type="entry name" value="BTB_POZ_KLHL12_C3IP1_DKIR"/>
    <property type="match status" value="1"/>
</dbReference>
<dbReference type="InterPro" id="IPR008280">
    <property type="entry name" value="Tub_FtsZ_C"/>
</dbReference>
<comment type="subcellular location">
    <subcellularLocation>
        <location evidence="2">Cytoplasm</location>
        <location evidence="2">Cytoskeleton</location>
    </subcellularLocation>
    <subcellularLocation>
        <location evidence="18">Cytoplasmic vesicle</location>
        <location evidence="18">COPII-coated vesicle</location>
    </subcellularLocation>
</comment>
<keyword evidence="7" id="KW-0963">Cytoplasm</keyword>
<dbReference type="InterPro" id="IPR000217">
    <property type="entry name" value="Tubulin"/>
</dbReference>
<dbReference type="Gene3D" id="3.40.50.1440">
    <property type="entry name" value="Tubulin/FtsZ, GTPase domain"/>
    <property type="match status" value="1"/>
</dbReference>
<keyword evidence="12" id="KW-0833">Ubl conjugation pathway</keyword>
<dbReference type="CDD" id="cd18452">
    <property type="entry name" value="BACK_KLHL12"/>
    <property type="match status" value="1"/>
</dbReference>
<keyword evidence="6" id="KW-0813">Transport</keyword>
<dbReference type="InterPro" id="IPR011333">
    <property type="entry name" value="SKP1/BTB/POZ_sf"/>
</dbReference>
<evidence type="ECO:0000256" key="3">
    <source>
        <dbReference type="ARBA" id="ARBA00004906"/>
    </source>
</evidence>
<comment type="cofactor">
    <cofactor evidence="1">
        <name>Mg(2+)</name>
        <dbReference type="ChEBI" id="CHEBI:18420"/>
    </cofactor>
</comment>
<keyword evidence="15" id="KW-0342">GTP-binding</keyword>
<evidence type="ECO:0000256" key="20">
    <source>
        <dbReference type="ARBA" id="ARBA00049117"/>
    </source>
</evidence>
<evidence type="ECO:0000256" key="9">
    <source>
        <dbReference type="ARBA" id="ARBA00022701"/>
    </source>
</evidence>
<dbReference type="GO" id="GO:0009888">
    <property type="term" value="P:tissue development"/>
    <property type="evidence" value="ECO:0007669"/>
    <property type="project" value="UniProtKB-ARBA"/>
</dbReference>
<dbReference type="Gene3D" id="1.25.40.420">
    <property type="match status" value="1"/>
</dbReference>
<evidence type="ECO:0000256" key="12">
    <source>
        <dbReference type="ARBA" id="ARBA00022786"/>
    </source>
</evidence>
<dbReference type="SMART" id="SM00875">
    <property type="entry name" value="BACK"/>
    <property type="match status" value="1"/>
</dbReference>
<dbReference type="SMART" id="SM00612">
    <property type="entry name" value="Kelch"/>
    <property type="match status" value="6"/>
</dbReference>
<dbReference type="Gene3D" id="2.120.10.80">
    <property type="entry name" value="Kelch-type beta propeller"/>
    <property type="match status" value="1"/>
</dbReference>
<dbReference type="PRINTS" id="PR00501">
    <property type="entry name" value="KELCHREPEAT"/>
</dbReference>
<dbReference type="GO" id="GO:0016787">
    <property type="term" value="F:hydrolase activity"/>
    <property type="evidence" value="ECO:0007669"/>
    <property type="project" value="UniProtKB-KW"/>
</dbReference>
<dbReference type="EMBL" id="SRMA01027231">
    <property type="protein sequence ID" value="TRY57615.1"/>
    <property type="molecule type" value="Genomic_DNA"/>
</dbReference>
<dbReference type="InterPro" id="IPR036525">
    <property type="entry name" value="Tubulin/FtsZ_GTPase_sf"/>
</dbReference>
<evidence type="ECO:0000256" key="8">
    <source>
        <dbReference type="ARBA" id="ARBA00022687"/>
    </source>
</evidence>
<feature type="domain" description="BTB" evidence="21">
    <location>
        <begin position="29"/>
        <end position="96"/>
    </location>
</feature>
<organism evidence="22 23">
    <name type="scientific">Danionella cerebrum</name>
    <dbReference type="NCBI Taxonomy" id="2873325"/>
    <lineage>
        <taxon>Eukaryota</taxon>
        <taxon>Metazoa</taxon>
        <taxon>Chordata</taxon>
        <taxon>Craniata</taxon>
        <taxon>Vertebrata</taxon>
        <taxon>Euteleostomi</taxon>
        <taxon>Actinopterygii</taxon>
        <taxon>Neopterygii</taxon>
        <taxon>Teleostei</taxon>
        <taxon>Ostariophysi</taxon>
        <taxon>Cypriniformes</taxon>
        <taxon>Danionidae</taxon>
        <taxon>Danioninae</taxon>
        <taxon>Danionella</taxon>
    </lineage>
</organism>
<keyword evidence="8" id="KW-0879">Wnt signaling pathway</keyword>
<dbReference type="GO" id="GO:0007017">
    <property type="term" value="P:microtubule-based process"/>
    <property type="evidence" value="ECO:0007669"/>
    <property type="project" value="InterPro"/>
</dbReference>
<dbReference type="FunFam" id="3.40.50.1440:FF:000024">
    <property type="entry name" value="Tubulin alpha chain"/>
    <property type="match status" value="1"/>
</dbReference>
<dbReference type="PRINTS" id="PR01161">
    <property type="entry name" value="TUBULIN"/>
</dbReference>
<dbReference type="InterPro" id="IPR017975">
    <property type="entry name" value="Tubulin_CS"/>
</dbReference>